<name>X1V4S1_9ZZZZ</name>
<proteinExistence type="predicted"/>
<dbReference type="EMBL" id="BARW01026925">
    <property type="protein sequence ID" value="GAJ10792.1"/>
    <property type="molecule type" value="Genomic_DNA"/>
</dbReference>
<comment type="caution">
    <text evidence="1">The sequence shown here is derived from an EMBL/GenBank/DDBJ whole genome shotgun (WGS) entry which is preliminary data.</text>
</comment>
<protein>
    <submittedName>
        <fullName evidence="1">Uncharacterized protein</fullName>
    </submittedName>
</protein>
<feature type="non-terminal residue" evidence="1">
    <location>
        <position position="1"/>
    </location>
</feature>
<dbReference type="AlphaFoldDB" id="X1V4S1"/>
<accession>X1V4S1</accession>
<gene>
    <name evidence="1" type="ORF">S12H4_43804</name>
</gene>
<sequence>LLRMSNKMHCRGRAEILWRFCRDALTLNN</sequence>
<organism evidence="1">
    <name type="scientific">marine sediment metagenome</name>
    <dbReference type="NCBI Taxonomy" id="412755"/>
    <lineage>
        <taxon>unclassified sequences</taxon>
        <taxon>metagenomes</taxon>
        <taxon>ecological metagenomes</taxon>
    </lineage>
</organism>
<reference evidence="1" key="1">
    <citation type="journal article" date="2014" name="Front. Microbiol.">
        <title>High frequency of phylogenetically diverse reductive dehalogenase-homologous genes in deep subseafloor sedimentary metagenomes.</title>
        <authorList>
            <person name="Kawai M."/>
            <person name="Futagami T."/>
            <person name="Toyoda A."/>
            <person name="Takaki Y."/>
            <person name="Nishi S."/>
            <person name="Hori S."/>
            <person name="Arai W."/>
            <person name="Tsubouchi T."/>
            <person name="Morono Y."/>
            <person name="Uchiyama I."/>
            <person name="Ito T."/>
            <person name="Fujiyama A."/>
            <person name="Inagaki F."/>
            <person name="Takami H."/>
        </authorList>
    </citation>
    <scope>NUCLEOTIDE SEQUENCE</scope>
    <source>
        <strain evidence="1">Expedition CK06-06</strain>
    </source>
</reference>
<evidence type="ECO:0000313" key="1">
    <source>
        <dbReference type="EMBL" id="GAJ10792.1"/>
    </source>
</evidence>